<accession>A0ACC0UM95</accession>
<reference evidence="1" key="1">
    <citation type="submission" date="2021-03" db="EMBL/GenBank/DDBJ databases">
        <title>Evolutionary priming and transition to the ectomycorrhizal habit in an iconic lineage of mushroom-forming fungi: is preadaptation a requirement?</title>
        <authorList>
            <consortium name="DOE Joint Genome Institute"/>
            <person name="Looney B.P."/>
            <person name="Miyauchi S."/>
            <person name="Morin E."/>
            <person name="Drula E."/>
            <person name="Courty P.E."/>
            <person name="Chicoki N."/>
            <person name="Fauchery L."/>
            <person name="Kohler A."/>
            <person name="Kuo A."/>
            <person name="LaButti K."/>
            <person name="Pangilinan J."/>
            <person name="Lipzen A."/>
            <person name="Riley R."/>
            <person name="Andreopoulos W."/>
            <person name="He G."/>
            <person name="Johnson J."/>
            <person name="Barry K.W."/>
            <person name="Grigoriev I.V."/>
            <person name="Nagy L."/>
            <person name="Hibbett D."/>
            <person name="Henrissat B."/>
            <person name="Matheny P.B."/>
            <person name="Labbe J."/>
            <person name="Martin A.F."/>
        </authorList>
    </citation>
    <scope>NUCLEOTIDE SEQUENCE</scope>
    <source>
        <strain evidence="1">BPL698</strain>
    </source>
</reference>
<proteinExistence type="predicted"/>
<dbReference type="EMBL" id="JAGFNK010000011">
    <property type="protein sequence ID" value="KAI9512199.1"/>
    <property type="molecule type" value="Genomic_DNA"/>
</dbReference>
<sequence length="226" mass="25433">MPFTIRPAAFKDTTALSRICLLTGDAGQSAEHLHKHPELPGLVWALPYVSLPPEAAYTWGFVLVDDTTPDDDRTTRAIKGYILGTSDTRAYEAAAEAEWWPALRICFPLSSDQDERTGADQEYIDLIHRAPDVALEACLAVSPAHVHINLLPEVQRRGWGRKLIGCAVEYLRERQIDALWLGMDERNVTARKFYEKLGFREIRGAPDKLMALDFETHKWKGVGVCM</sequence>
<protein>
    <submittedName>
        <fullName evidence="1">Uncharacterized protein</fullName>
    </submittedName>
</protein>
<gene>
    <name evidence="1" type="ORF">F5148DRAFT_974040</name>
</gene>
<organism evidence="1 2">
    <name type="scientific">Russula earlei</name>
    <dbReference type="NCBI Taxonomy" id="71964"/>
    <lineage>
        <taxon>Eukaryota</taxon>
        <taxon>Fungi</taxon>
        <taxon>Dikarya</taxon>
        <taxon>Basidiomycota</taxon>
        <taxon>Agaricomycotina</taxon>
        <taxon>Agaricomycetes</taxon>
        <taxon>Russulales</taxon>
        <taxon>Russulaceae</taxon>
        <taxon>Russula</taxon>
    </lineage>
</organism>
<keyword evidence="2" id="KW-1185">Reference proteome</keyword>
<dbReference type="Proteomes" id="UP001207468">
    <property type="component" value="Unassembled WGS sequence"/>
</dbReference>
<evidence type="ECO:0000313" key="2">
    <source>
        <dbReference type="Proteomes" id="UP001207468"/>
    </source>
</evidence>
<name>A0ACC0UM95_9AGAM</name>
<comment type="caution">
    <text evidence="1">The sequence shown here is derived from an EMBL/GenBank/DDBJ whole genome shotgun (WGS) entry which is preliminary data.</text>
</comment>
<evidence type="ECO:0000313" key="1">
    <source>
        <dbReference type="EMBL" id="KAI9512199.1"/>
    </source>
</evidence>